<protein>
    <recommendedName>
        <fullName evidence="1">AAA+ ATPase domain-containing protein</fullName>
    </recommendedName>
</protein>
<proteinExistence type="predicted"/>
<dbReference type="KEGG" id="pdj:D0907_20705"/>
<dbReference type="Pfam" id="PF07728">
    <property type="entry name" value="AAA_5"/>
    <property type="match status" value="1"/>
</dbReference>
<dbReference type="SUPFAM" id="SSF52540">
    <property type="entry name" value="P-loop containing nucleoside triphosphate hydrolases"/>
    <property type="match status" value="1"/>
</dbReference>
<dbReference type="GO" id="GO:0016887">
    <property type="term" value="F:ATP hydrolysis activity"/>
    <property type="evidence" value="ECO:0007669"/>
    <property type="project" value="InterPro"/>
</dbReference>
<dbReference type="Gene3D" id="3.40.50.300">
    <property type="entry name" value="P-loop containing nucleotide triphosphate hydrolases"/>
    <property type="match status" value="1"/>
</dbReference>
<dbReference type="Proteomes" id="UP000264605">
    <property type="component" value="Plasmid unnamed2"/>
</dbReference>
<name>A0AAD0SBJ9_9GAMM</name>
<reference evidence="2 3" key="1">
    <citation type="submission" date="2018-08" db="EMBL/GenBank/DDBJ databases">
        <title>Draft genome sequence of Pseudoalteromonas donghaensis HJ51.</title>
        <authorList>
            <person name="Oh J."/>
            <person name="Roh D."/>
        </authorList>
    </citation>
    <scope>NUCLEOTIDE SEQUENCE [LARGE SCALE GENOMIC DNA]</scope>
    <source>
        <strain evidence="2 3">HJ51</strain>
        <plasmid evidence="2 3">unnamed2</plasmid>
    </source>
</reference>
<sequence length="350" mass="39369">MNTQAQSNVSTIKPATKIDYNEMIEVDAHERFPEIFDPNQYKIKIRKHRHPNCQKADMHYTPDEVTLRKALAWWLAPAQPKPLGLVGETGTGKTELLLFIADRFNEPVFIEKVTVGMSGERLEGGYELAVDGKGNNVTRKRYSQAACGYKYGGLVILDEVDKANEDLSTSLHLFVEGKPWTLSVFGETINKHANCRIAATANTTGGGDSDRYITSQRLDQALRSRFGWLKTKYPSKAVELEILEKNFPKLTLPIRKLMVQTADSLRTAALGKDHDGNIDNGLGCVFSTRTLVHWGFYMMTFGANRSPYESFEFSFLGSIDNDEIEEVNSVVQRVWGDEINKPLGELIKKK</sequence>
<evidence type="ECO:0000313" key="3">
    <source>
        <dbReference type="Proteomes" id="UP000264605"/>
    </source>
</evidence>
<dbReference type="InterPro" id="IPR003593">
    <property type="entry name" value="AAA+_ATPase"/>
</dbReference>
<organism evidence="2 3">
    <name type="scientific">Pseudoalteromonas lipolytica</name>
    <dbReference type="NCBI Taxonomy" id="570156"/>
    <lineage>
        <taxon>Bacteria</taxon>
        <taxon>Pseudomonadati</taxon>
        <taxon>Pseudomonadota</taxon>
        <taxon>Gammaproteobacteria</taxon>
        <taxon>Alteromonadales</taxon>
        <taxon>Pseudoalteromonadaceae</taxon>
        <taxon>Pseudoalteromonas</taxon>
    </lineage>
</organism>
<dbReference type="InterPro" id="IPR027417">
    <property type="entry name" value="P-loop_NTPase"/>
</dbReference>
<dbReference type="GeneID" id="99507897"/>
<keyword evidence="2" id="KW-0614">Plasmid</keyword>
<dbReference type="AlphaFoldDB" id="A0AAD0SBJ9"/>
<evidence type="ECO:0000259" key="1">
    <source>
        <dbReference type="SMART" id="SM00382"/>
    </source>
</evidence>
<geneLocation type="plasmid" evidence="2 3">
    <name>unnamed2</name>
</geneLocation>
<accession>A0AAD0SBJ9</accession>
<dbReference type="InterPro" id="IPR011704">
    <property type="entry name" value="ATPase_dyneun-rel_AAA"/>
</dbReference>
<evidence type="ECO:0000313" key="2">
    <source>
        <dbReference type="EMBL" id="AXV67751.1"/>
    </source>
</evidence>
<dbReference type="GO" id="GO:0005524">
    <property type="term" value="F:ATP binding"/>
    <property type="evidence" value="ECO:0007669"/>
    <property type="project" value="InterPro"/>
</dbReference>
<feature type="domain" description="AAA+ ATPase" evidence="1">
    <location>
        <begin position="79"/>
        <end position="225"/>
    </location>
</feature>
<dbReference type="SMART" id="SM00382">
    <property type="entry name" value="AAA"/>
    <property type="match status" value="1"/>
</dbReference>
<gene>
    <name evidence="2" type="ORF">D0907_20705</name>
</gene>
<dbReference type="CDD" id="cd00009">
    <property type="entry name" value="AAA"/>
    <property type="match status" value="1"/>
</dbReference>
<dbReference type="RefSeq" id="WP_118845609.1">
    <property type="nucleotide sequence ID" value="NZ_CP032092.1"/>
</dbReference>
<dbReference type="EMBL" id="CP032092">
    <property type="protein sequence ID" value="AXV67751.1"/>
    <property type="molecule type" value="Genomic_DNA"/>
</dbReference>